<gene>
    <name evidence="3" type="ORF">KFE25_007970</name>
</gene>
<organism evidence="3 4">
    <name type="scientific">Diacronema lutheri</name>
    <name type="common">Unicellular marine alga</name>
    <name type="synonym">Monochrysis lutheri</name>
    <dbReference type="NCBI Taxonomy" id="2081491"/>
    <lineage>
        <taxon>Eukaryota</taxon>
        <taxon>Haptista</taxon>
        <taxon>Haptophyta</taxon>
        <taxon>Pavlovophyceae</taxon>
        <taxon>Pavlovales</taxon>
        <taxon>Pavlovaceae</taxon>
        <taxon>Diacronema</taxon>
    </lineage>
</organism>
<name>A0A8J5XMD2_DIALT</name>
<reference evidence="3" key="1">
    <citation type="submission" date="2021-05" db="EMBL/GenBank/DDBJ databases">
        <title>The genome of the haptophyte Pavlova lutheri (Diacronema luteri, Pavlovales) - a model for lipid biosynthesis in eukaryotic algae.</title>
        <authorList>
            <person name="Hulatt C.J."/>
            <person name="Posewitz M.C."/>
        </authorList>
    </citation>
    <scope>NUCLEOTIDE SEQUENCE</scope>
    <source>
        <strain evidence="3">NIVA-4/92</strain>
    </source>
</reference>
<feature type="domain" description="Thioredoxin" evidence="2">
    <location>
        <begin position="87"/>
        <end position="220"/>
    </location>
</feature>
<dbReference type="SUPFAM" id="SSF52833">
    <property type="entry name" value="Thioredoxin-like"/>
    <property type="match status" value="1"/>
</dbReference>
<dbReference type="PROSITE" id="PS51352">
    <property type="entry name" value="THIOREDOXIN_2"/>
    <property type="match status" value="1"/>
</dbReference>
<dbReference type="CDD" id="cd02947">
    <property type="entry name" value="TRX_family"/>
    <property type="match status" value="1"/>
</dbReference>
<evidence type="ECO:0000313" key="4">
    <source>
        <dbReference type="Proteomes" id="UP000751190"/>
    </source>
</evidence>
<dbReference type="PANTHER" id="PTHR46115">
    <property type="entry name" value="THIOREDOXIN-LIKE PROTEIN 1"/>
    <property type="match status" value="1"/>
</dbReference>
<proteinExistence type="predicted"/>
<keyword evidence="1" id="KW-1015">Disulfide bond</keyword>
<dbReference type="InterPro" id="IPR036249">
    <property type="entry name" value="Thioredoxin-like_sf"/>
</dbReference>
<dbReference type="Gene3D" id="3.40.30.10">
    <property type="entry name" value="Glutaredoxin"/>
    <property type="match status" value="1"/>
</dbReference>
<dbReference type="AlphaFoldDB" id="A0A8J5XMD2"/>
<dbReference type="InterPro" id="IPR013766">
    <property type="entry name" value="Thioredoxin_domain"/>
</dbReference>
<keyword evidence="4" id="KW-1185">Reference proteome</keyword>
<dbReference type="OrthoDB" id="2121326at2759"/>
<dbReference type="OMA" id="HIFAVID"/>
<comment type="caution">
    <text evidence="3">The sequence shown here is derived from an EMBL/GenBank/DDBJ whole genome shotgun (WGS) entry which is preliminary data.</text>
</comment>
<evidence type="ECO:0000313" key="3">
    <source>
        <dbReference type="EMBL" id="KAG8466591.1"/>
    </source>
</evidence>
<dbReference type="PROSITE" id="PS00194">
    <property type="entry name" value="THIOREDOXIN_1"/>
    <property type="match status" value="1"/>
</dbReference>
<evidence type="ECO:0000256" key="1">
    <source>
        <dbReference type="ARBA" id="ARBA00023157"/>
    </source>
</evidence>
<sequence>MPLICIGPVCVPISAVLPVVLWALRPLWEALPAPMRERIAAAVRPLLAWLDHTVFSKLRRLFGRPSGTGAAAGSARAEQNGASTSASTAPQAIAAFSRALALALDGSSGAVHAIGSTDELAAARELSAARSCALVLDFTAPWCGPCQRIKPHYAALAKKHPSHIFAVIDVDEAPELQAACGVLVLPTFQVCRGAQKVAQASGGVESTLDTIRDVLDQARKGQ</sequence>
<evidence type="ECO:0000259" key="2">
    <source>
        <dbReference type="PROSITE" id="PS51352"/>
    </source>
</evidence>
<accession>A0A8J5XMD2</accession>
<dbReference type="InterPro" id="IPR017937">
    <property type="entry name" value="Thioredoxin_CS"/>
</dbReference>
<dbReference type="Proteomes" id="UP000751190">
    <property type="component" value="Unassembled WGS sequence"/>
</dbReference>
<protein>
    <recommendedName>
        <fullName evidence="2">Thioredoxin domain-containing protein</fullName>
    </recommendedName>
</protein>
<dbReference type="EMBL" id="JAGTXO010000007">
    <property type="protein sequence ID" value="KAG8466591.1"/>
    <property type="molecule type" value="Genomic_DNA"/>
</dbReference>
<dbReference type="Pfam" id="PF00085">
    <property type="entry name" value="Thioredoxin"/>
    <property type="match status" value="1"/>
</dbReference>